<dbReference type="InterPro" id="IPR002575">
    <property type="entry name" value="Aminoglycoside_PTrfase"/>
</dbReference>
<feature type="domain" description="Aminoglycoside phosphotransferase" evidence="1">
    <location>
        <begin position="41"/>
        <end position="268"/>
    </location>
</feature>
<dbReference type="SUPFAM" id="SSF56112">
    <property type="entry name" value="Protein kinase-like (PK-like)"/>
    <property type="match status" value="1"/>
</dbReference>
<sequence>MPKQADRQTIPVREGEELTVSSLEQYLREQFINIPAGSLEILQFSAGHSNLTYELKIGEWEAVLRRPPLGPVAPKAHDMDREYQILSEVQPLFPAAPKPLHFCENREIIGSPFLIMERKHGLVIDSSFPEGTRVTPELCRRISLEMVNKLAELHSISYKGTHLEKISRPDGFMERQVHGWIGRYERAKTSDIKEAETLMKWLAANVPPVHESALIHYDFKLNNAMFDPNLEKMTGLFDWEMSTIGDPLADLGAAMSYWTEKDDPALLKSGLGKPPVTILDGFMSRKEFMEAYARKSGRDIRNMNFYLTFAYFKLAVIAQQIFYRYRKGQTKDQRFAHFDRFVESLITHGAIIANDTGTL</sequence>
<dbReference type="AlphaFoldDB" id="A0A2N5M1K0"/>
<evidence type="ECO:0000259" key="1">
    <source>
        <dbReference type="Pfam" id="PF01636"/>
    </source>
</evidence>
<dbReference type="InterPro" id="IPR052898">
    <property type="entry name" value="ACAD10-like"/>
</dbReference>
<dbReference type="OrthoDB" id="3806873at2"/>
<evidence type="ECO:0000313" key="3">
    <source>
        <dbReference type="Proteomes" id="UP000234748"/>
    </source>
</evidence>
<reference evidence="2 3" key="1">
    <citation type="submission" date="2017-11" db="EMBL/GenBank/DDBJ databases">
        <title>Comparitive Functional Genomics of Dry Heat Resistant strains isolated from the Viking Spacecraft.</title>
        <authorList>
            <person name="Seuylemezian A."/>
            <person name="Cooper K."/>
            <person name="Vaishampayan P."/>
        </authorList>
    </citation>
    <scope>NUCLEOTIDE SEQUENCE [LARGE SCALE GENOMIC DNA]</scope>
    <source>
        <strain evidence="2 3">V1-29</strain>
    </source>
</reference>
<gene>
    <name evidence="2" type="ORF">CUU66_19980</name>
</gene>
<keyword evidence="3" id="KW-1185">Reference proteome</keyword>
<dbReference type="CDD" id="cd05154">
    <property type="entry name" value="ACAD10_11_N-like"/>
    <property type="match status" value="1"/>
</dbReference>
<proteinExistence type="predicted"/>
<dbReference type="EMBL" id="PGUY01000063">
    <property type="protein sequence ID" value="PLT28222.1"/>
    <property type="molecule type" value="Genomic_DNA"/>
</dbReference>
<dbReference type="PANTHER" id="PTHR47829:SF1">
    <property type="entry name" value="HAD FAMILY PHOSPHATASE"/>
    <property type="match status" value="1"/>
</dbReference>
<dbReference type="Proteomes" id="UP000234748">
    <property type="component" value="Unassembled WGS sequence"/>
</dbReference>
<dbReference type="PANTHER" id="PTHR47829">
    <property type="entry name" value="HYDROLASE, PUTATIVE (AFU_ORTHOLOGUE AFUA_1G12880)-RELATED"/>
    <property type="match status" value="1"/>
</dbReference>
<accession>A0A2N5M1K0</accession>
<dbReference type="Gene3D" id="3.90.1200.10">
    <property type="match status" value="1"/>
</dbReference>
<evidence type="ECO:0000313" key="2">
    <source>
        <dbReference type="EMBL" id="PLT28222.1"/>
    </source>
</evidence>
<name>A0A2N5M1K0_9BACI</name>
<keyword evidence="2" id="KW-0808">Transferase</keyword>
<protein>
    <submittedName>
        <fullName evidence="2">Phosphotransferase family protein</fullName>
    </submittedName>
</protein>
<dbReference type="InterPro" id="IPR041726">
    <property type="entry name" value="ACAD10_11_N"/>
</dbReference>
<organism evidence="2 3">
    <name type="scientific">Peribacillus deserti</name>
    <dbReference type="NCBI Taxonomy" id="673318"/>
    <lineage>
        <taxon>Bacteria</taxon>
        <taxon>Bacillati</taxon>
        <taxon>Bacillota</taxon>
        <taxon>Bacilli</taxon>
        <taxon>Bacillales</taxon>
        <taxon>Bacillaceae</taxon>
        <taxon>Peribacillus</taxon>
    </lineage>
</organism>
<dbReference type="InterPro" id="IPR011009">
    <property type="entry name" value="Kinase-like_dom_sf"/>
</dbReference>
<comment type="caution">
    <text evidence="2">The sequence shown here is derived from an EMBL/GenBank/DDBJ whole genome shotgun (WGS) entry which is preliminary data.</text>
</comment>
<dbReference type="Pfam" id="PF01636">
    <property type="entry name" value="APH"/>
    <property type="match status" value="1"/>
</dbReference>
<dbReference type="RefSeq" id="WP_101645162.1">
    <property type="nucleotide sequence ID" value="NZ_PGUY01000063.1"/>
</dbReference>
<dbReference type="Gene3D" id="3.30.200.20">
    <property type="entry name" value="Phosphorylase Kinase, domain 1"/>
    <property type="match status" value="1"/>
</dbReference>
<dbReference type="GO" id="GO:0016740">
    <property type="term" value="F:transferase activity"/>
    <property type="evidence" value="ECO:0007669"/>
    <property type="project" value="UniProtKB-KW"/>
</dbReference>